<dbReference type="RefSeq" id="WP_145754583.1">
    <property type="nucleotide sequence ID" value="NZ_VITN01000040.1"/>
</dbReference>
<comment type="caution">
    <text evidence="1">The sequence shown here is derived from an EMBL/GenBank/DDBJ whole genome shotgun (WGS) entry which is preliminary data.</text>
</comment>
<dbReference type="OrthoDB" id="3213869at2"/>
<dbReference type="Proteomes" id="UP000319859">
    <property type="component" value="Unassembled WGS sequence"/>
</dbReference>
<protein>
    <recommendedName>
        <fullName evidence="3">Hpr(Ser) kinase/phosphatase</fullName>
    </recommendedName>
</protein>
<reference evidence="1 2" key="1">
    <citation type="submission" date="2019-06" db="EMBL/GenBank/DDBJ databases">
        <title>Genomic Encyclopedia of Type Strains, Phase IV (KMG-V): Genome sequencing to study the core and pangenomes of soil and plant-associated prokaryotes.</title>
        <authorList>
            <person name="Whitman W."/>
        </authorList>
    </citation>
    <scope>NUCLEOTIDE SEQUENCE [LARGE SCALE GENOMIC DNA]</scope>
    <source>
        <strain evidence="1 2">BR 11880</strain>
    </source>
</reference>
<dbReference type="InterPro" id="IPR027417">
    <property type="entry name" value="P-loop_NTPase"/>
</dbReference>
<gene>
    <name evidence="1" type="ORF">FBZ89_14013</name>
</gene>
<evidence type="ECO:0000313" key="1">
    <source>
        <dbReference type="EMBL" id="TWB09668.1"/>
    </source>
</evidence>
<sequence>MNFYSVCGLVVGSDMELENFTPCGAPAGSTDIQILISDFPTGQGERVSGYAYLTDDGACVLEVPRVAAYRMADGSSILVRPAAGATPLDLEYFLTAYALSLLFHQRGWLPLQASCLDLGDGALVFAGASGAGKSVTLMTLVKEGYKFLADELTVIDLSGAEPRVLPFAPYQRLWEDAAGLLDIKGGRPFRGQSDSRRYDYRFNDLHAQEPRSVAAIFHLLPKTSGTGLNIAPFLGKKSVHAVLRSVSRANTASRLLGEEVLLDRCIKAAAASAQYAIRHNGVMADLVNEMRYFPARLEFR</sequence>
<evidence type="ECO:0000313" key="2">
    <source>
        <dbReference type="Proteomes" id="UP000319859"/>
    </source>
</evidence>
<name>A0A560EJV9_9PROT</name>
<dbReference type="AlphaFoldDB" id="A0A560EJV9"/>
<dbReference type="Gene3D" id="3.40.50.300">
    <property type="entry name" value="P-loop containing nucleotide triphosphate hydrolases"/>
    <property type="match status" value="1"/>
</dbReference>
<dbReference type="EMBL" id="VITN01000040">
    <property type="protein sequence ID" value="TWB09668.1"/>
    <property type="molecule type" value="Genomic_DNA"/>
</dbReference>
<evidence type="ECO:0008006" key="3">
    <source>
        <dbReference type="Google" id="ProtNLM"/>
    </source>
</evidence>
<accession>A0A560EJV9</accession>
<proteinExistence type="predicted"/>
<dbReference type="SUPFAM" id="SSF53795">
    <property type="entry name" value="PEP carboxykinase-like"/>
    <property type="match status" value="1"/>
</dbReference>
<organism evidence="1 2">
    <name type="scientific">Nitrospirillum amazonense</name>
    <dbReference type="NCBI Taxonomy" id="28077"/>
    <lineage>
        <taxon>Bacteria</taxon>
        <taxon>Pseudomonadati</taxon>
        <taxon>Pseudomonadota</taxon>
        <taxon>Alphaproteobacteria</taxon>
        <taxon>Rhodospirillales</taxon>
        <taxon>Azospirillaceae</taxon>
        <taxon>Nitrospirillum</taxon>
    </lineage>
</organism>